<evidence type="ECO:0000256" key="3">
    <source>
        <dbReference type="ARBA" id="ARBA00022723"/>
    </source>
</evidence>
<dbReference type="SUPFAM" id="SSF46626">
    <property type="entry name" value="Cytochrome c"/>
    <property type="match status" value="2"/>
</dbReference>
<comment type="caution">
    <text evidence="9">The sequence shown here is derived from an EMBL/GenBank/DDBJ whole genome shotgun (WGS) entry which is preliminary data.</text>
</comment>
<feature type="domain" description="Cytochrome c" evidence="8">
    <location>
        <begin position="114"/>
        <end position="200"/>
    </location>
</feature>
<dbReference type="AlphaFoldDB" id="A0AAE2SBM8"/>
<dbReference type="Proteomes" id="UP000634206">
    <property type="component" value="Unassembled WGS sequence"/>
</dbReference>
<keyword evidence="4" id="KW-0249">Electron transport</keyword>
<keyword evidence="7" id="KW-1133">Transmembrane helix</keyword>
<dbReference type="RefSeq" id="WP_309488567.1">
    <property type="nucleotide sequence ID" value="NZ_JAENIG010000002.1"/>
</dbReference>
<evidence type="ECO:0000313" key="9">
    <source>
        <dbReference type="EMBL" id="MBK1853959.1"/>
    </source>
</evidence>
<organism evidence="9 10">
    <name type="scientific">Oceaniferula flava</name>
    <dbReference type="NCBI Taxonomy" id="2800421"/>
    <lineage>
        <taxon>Bacteria</taxon>
        <taxon>Pseudomonadati</taxon>
        <taxon>Verrucomicrobiota</taxon>
        <taxon>Verrucomicrobiia</taxon>
        <taxon>Verrucomicrobiales</taxon>
        <taxon>Verrucomicrobiaceae</taxon>
        <taxon>Oceaniferula</taxon>
    </lineage>
</organism>
<evidence type="ECO:0000313" key="10">
    <source>
        <dbReference type="Proteomes" id="UP000634206"/>
    </source>
</evidence>
<proteinExistence type="predicted"/>
<dbReference type="GO" id="GO:0046872">
    <property type="term" value="F:metal ion binding"/>
    <property type="evidence" value="ECO:0007669"/>
    <property type="project" value="UniProtKB-KW"/>
</dbReference>
<name>A0AAE2SBM8_9BACT</name>
<dbReference type="PROSITE" id="PS51007">
    <property type="entry name" value="CYTC"/>
    <property type="match status" value="2"/>
</dbReference>
<feature type="transmembrane region" description="Helical" evidence="7">
    <location>
        <begin position="20"/>
        <end position="42"/>
    </location>
</feature>
<gene>
    <name evidence="9" type="ORF">JIN83_03235</name>
</gene>
<reference evidence="9" key="1">
    <citation type="submission" date="2021-01" db="EMBL/GenBank/DDBJ databases">
        <title>Modified the classification status of verrucomicrobia.</title>
        <authorList>
            <person name="Feng X."/>
        </authorList>
    </citation>
    <scope>NUCLEOTIDE SEQUENCE</scope>
    <source>
        <strain evidence="9">5K15</strain>
    </source>
</reference>
<keyword evidence="10" id="KW-1185">Reference proteome</keyword>
<keyword evidence="1" id="KW-0813">Transport</keyword>
<keyword evidence="2 6" id="KW-0349">Heme</keyword>
<protein>
    <submittedName>
        <fullName evidence="9">C-type cytochrome</fullName>
    </submittedName>
</protein>
<dbReference type="InterPro" id="IPR036909">
    <property type="entry name" value="Cyt_c-like_dom_sf"/>
</dbReference>
<sequence length="290" mass="31211">MSTQSYNHRDTPLRRFSTFWLGLAVFGLFGLLSAIVVCWSGSSAGVEQVLKEQRLDVKETVAENQATMLERKVLEEGKTEQVPPSEVFDDISADLKKAPVSSGEAKPMTKAPGGDIAKGKELWQSKNCFTCHGADANTPLTPNYPKLAGQDSVYLLAQMKAFHDGSRKSGQSAVMTATLMGANLSDDETNNIVAWLASLDTPDVKHADDAGKQLFTAKLCASCHGADADKPLQPGYAKLKGQNPQYLIDQLKAFKSGARTNGQAATMTAIMANVSEEEIKVLAEWIAGSK</sequence>
<dbReference type="InterPro" id="IPR009056">
    <property type="entry name" value="Cyt_c-like_dom"/>
</dbReference>
<dbReference type="PANTHER" id="PTHR33751:SF9">
    <property type="entry name" value="CYTOCHROME C4"/>
    <property type="match status" value="1"/>
</dbReference>
<evidence type="ECO:0000256" key="5">
    <source>
        <dbReference type="ARBA" id="ARBA00023004"/>
    </source>
</evidence>
<feature type="domain" description="Cytochrome c" evidence="8">
    <location>
        <begin position="206"/>
        <end position="290"/>
    </location>
</feature>
<keyword evidence="3 6" id="KW-0479">Metal-binding</keyword>
<dbReference type="PANTHER" id="PTHR33751">
    <property type="entry name" value="CBB3-TYPE CYTOCHROME C OXIDASE SUBUNIT FIXP"/>
    <property type="match status" value="1"/>
</dbReference>
<dbReference type="EMBL" id="JAENIG010000002">
    <property type="protein sequence ID" value="MBK1853959.1"/>
    <property type="molecule type" value="Genomic_DNA"/>
</dbReference>
<evidence type="ECO:0000256" key="2">
    <source>
        <dbReference type="ARBA" id="ARBA00022617"/>
    </source>
</evidence>
<dbReference type="GO" id="GO:0009055">
    <property type="term" value="F:electron transfer activity"/>
    <property type="evidence" value="ECO:0007669"/>
    <property type="project" value="InterPro"/>
</dbReference>
<keyword evidence="5 6" id="KW-0408">Iron</keyword>
<evidence type="ECO:0000259" key="8">
    <source>
        <dbReference type="PROSITE" id="PS51007"/>
    </source>
</evidence>
<evidence type="ECO:0000256" key="7">
    <source>
        <dbReference type="SAM" id="Phobius"/>
    </source>
</evidence>
<keyword evidence="7" id="KW-0812">Transmembrane</keyword>
<evidence type="ECO:0000256" key="4">
    <source>
        <dbReference type="ARBA" id="ARBA00022982"/>
    </source>
</evidence>
<dbReference type="Gene3D" id="1.10.760.10">
    <property type="entry name" value="Cytochrome c-like domain"/>
    <property type="match status" value="2"/>
</dbReference>
<keyword evidence="7" id="KW-0472">Membrane</keyword>
<evidence type="ECO:0000256" key="1">
    <source>
        <dbReference type="ARBA" id="ARBA00022448"/>
    </source>
</evidence>
<accession>A0AAE2SBM8</accession>
<evidence type="ECO:0000256" key="6">
    <source>
        <dbReference type="PROSITE-ProRule" id="PRU00433"/>
    </source>
</evidence>
<dbReference type="InterPro" id="IPR050597">
    <property type="entry name" value="Cytochrome_c_Oxidase_Subunit"/>
</dbReference>
<dbReference type="Pfam" id="PF00034">
    <property type="entry name" value="Cytochrom_C"/>
    <property type="match status" value="2"/>
</dbReference>
<dbReference type="GO" id="GO:0020037">
    <property type="term" value="F:heme binding"/>
    <property type="evidence" value="ECO:0007669"/>
    <property type="project" value="InterPro"/>
</dbReference>